<sequence length="94" mass="10721">MSTLIHPISLLTLDKKVDQTSFKGMIDSLLYLIAHRLDIMFNLCLCAWFQVDLNILKYKKSDKYKLKGYNDADFTGDKIERKSTSGGCHFIGAN</sequence>
<evidence type="ECO:0000313" key="2">
    <source>
        <dbReference type="Proteomes" id="UP000257109"/>
    </source>
</evidence>
<proteinExistence type="predicted"/>
<organism evidence="1 2">
    <name type="scientific">Mucuna pruriens</name>
    <name type="common">Velvet bean</name>
    <name type="synonym">Dolichos pruriens</name>
    <dbReference type="NCBI Taxonomy" id="157652"/>
    <lineage>
        <taxon>Eukaryota</taxon>
        <taxon>Viridiplantae</taxon>
        <taxon>Streptophyta</taxon>
        <taxon>Embryophyta</taxon>
        <taxon>Tracheophyta</taxon>
        <taxon>Spermatophyta</taxon>
        <taxon>Magnoliopsida</taxon>
        <taxon>eudicotyledons</taxon>
        <taxon>Gunneridae</taxon>
        <taxon>Pentapetalae</taxon>
        <taxon>rosids</taxon>
        <taxon>fabids</taxon>
        <taxon>Fabales</taxon>
        <taxon>Fabaceae</taxon>
        <taxon>Papilionoideae</taxon>
        <taxon>50 kb inversion clade</taxon>
        <taxon>NPAAA clade</taxon>
        <taxon>indigoferoid/millettioid clade</taxon>
        <taxon>Phaseoleae</taxon>
        <taxon>Mucuna</taxon>
    </lineage>
</organism>
<keyword evidence="2" id="KW-1185">Reference proteome</keyword>
<evidence type="ECO:0008006" key="3">
    <source>
        <dbReference type="Google" id="ProtNLM"/>
    </source>
</evidence>
<comment type="caution">
    <text evidence="1">The sequence shown here is derived from an EMBL/GenBank/DDBJ whole genome shotgun (WGS) entry which is preliminary data.</text>
</comment>
<dbReference type="PANTHER" id="PTHR11439:SF442">
    <property type="entry name" value="CYSTEINE-RICH RLK (RECEPTOR-LIKE PROTEIN KINASE) 8"/>
    <property type="match status" value="1"/>
</dbReference>
<dbReference type="OrthoDB" id="1726046at2759"/>
<dbReference type="EMBL" id="QJKJ01013270">
    <property type="protein sequence ID" value="RDX66800.1"/>
    <property type="molecule type" value="Genomic_DNA"/>
</dbReference>
<name>A0A371EL90_MUCPR</name>
<accession>A0A371EL90</accession>
<feature type="non-terminal residue" evidence="1">
    <location>
        <position position="1"/>
    </location>
</feature>
<protein>
    <recommendedName>
        <fullName evidence="3">Mitochondrial protein</fullName>
    </recommendedName>
</protein>
<dbReference type="AlphaFoldDB" id="A0A371EL90"/>
<evidence type="ECO:0000313" key="1">
    <source>
        <dbReference type="EMBL" id="RDX66800.1"/>
    </source>
</evidence>
<dbReference type="PANTHER" id="PTHR11439">
    <property type="entry name" value="GAG-POL-RELATED RETROTRANSPOSON"/>
    <property type="match status" value="1"/>
</dbReference>
<gene>
    <name evidence="1" type="ORF">CR513_54403</name>
</gene>
<dbReference type="Proteomes" id="UP000257109">
    <property type="component" value="Unassembled WGS sequence"/>
</dbReference>
<reference evidence="1" key="1">
    <citation type="submission" date="2018-05" db="EMBL/GenBank/DDBJ databases">
        <title>Draft genome of Mucuna pruriens seed.</title>
        <authorList>
            <person name="Nnadi N.E."/>
            <person name="Vos R."/>
            <person name="Hasami M.H."/>
            <person name="Devisetty U.K."/>
            <person name="Aguiy J.C."/>
        </authorList>
    </citation>
    <scope>NUCLEOTIDE SEQUENCE [LARGE SCALE GENOMIC DNA]</scope>
    <source>
        <strain evidence="1">JCA_2017</strain>
    </source>
</reference>